<evidence type="ECO:0000313" key="3">
    <source>
        <dbReference type="Proteomes" id="UP000248863"/>
    </source>
</evidence>
<evidence type="ECO:0000256" key="1">
    <source>
        <dbReference type="SAM" id="MobiDB-lite"/>
    </source>
</evidence>
<name>A0A327KV60_9BRAD</name>
<gene>
    <name evidence="2" type="ORF">CH338_00855</name>
</gene>
<feature type="region of interest" description="Disordered" evidence="1">
    <location>
        <begin position="1"/>
        <end position="50"/>
    </location>
</feature>
<evidence type="ECO:0008006" key="4">
    <source>
        <dbReference type="Google" id="ProtNLM"/>
    </source>
</evidence>
<accession>A0A327KV60</accession>
<feature type="compositionally biased region" description="Pro residues" evidence="1">
    <location>
        <begin position="1"/>
        <end position="10"/>
    </location>
</feature>
<protein>
    <recommendedName>
        <fullName evidence="4">Pentapeptide repeat-containing protein</fullName>
    </recommendedName>
</protein>
<dbReference type="AlphaFoldDB" id="A0A327KV60"/>
<dbReference type="Proteomes" id="UP000248863">
    <property type="component" value="Unassembled WGS sequence"/>
</dbReference>
<dbReference type="OrthoDB" id="7773848at2"/>
<evidence type="ECO:0000313" key="2">
    <source>
        <dbReference type="EMBL" id="RAI42097.1"/>
    </source>
</evidence>
<sequence>MSPPVRPTPGDPASILPSRRRRPRIARPGAPGPPRSNRLGPRLRPRKAPACDIRTGDHMRAAELRAAMTAPLTVGHACDLRGLVVDEPLDLAGARIGNVDLTGTRFEAPVIARGAVFGGLAWFRDCRFAMKVDFSGAVFGNDARFDGATFMGDATFSGSEFHGVGDFDLAAFHGAAFLDRLQVLGNLSLERTRFHGPASFEDNECFGGLWCHDAQFDGRCNTAGMEVHGRTWLTGVKLPRLLSGQPALSGIRSFGYRWS</sequence>
<organism evidence="2 3">
    <name type="scientific">Rhodoplanes elegans</name>
    <dbReference type="NCBI Taxonomy" id="29408"/>
    <lineage>
        <taxon>Bacteria</taxon>
        <taxon>Pseudomonadati</taxon>
        <taxon>Pseudomonadota</taxon>
        <taxon>Alphaproteobacteria</taxon>
        <taxon>Hyphomicrobiales</taxon>
        <taxon>Nitrobacteraceae</taxon>
        <taxon>Rhodoplanes</taxon>
    </lineage>
</organism>
<dbReference type="Gene3D" id="2.160.20.80">
    <property type="entry name" value="E3 ubiquitin-protein ligase SopA"/>
    <property type="match status" value="1"/>
</dbReference>
<reference evidence="2 3" key="1">
    <citation type="submission" date="2017-07" db="EMBL/GenBank/DDBJ databases">
        <title>Draft Genome Sequences of Select Purple Nonsulfur Bacteria.</title>
        <authorList>
            <person name="Lasarre B."/>
            <person name="Mckinlay J.B."/>
        </authorList>
    </citation>
    <scope>NUCLEOTIDE SEQUENCE [LARGE SCALE GENOMIC DNA]</scope>
    <source>
        <strain evidence="2 3">DSM 11907</strain>
    </source>
</reference>
<keyword evidence="3" id="KW-1185">Reference proteome</keyword>
<dbReference type="Pfam" id="PF13576">
    <property type="entry name" value="Pentapeptide_3"/>
    <property type="match status" value="1"/>
</dbReference>
<comment type="caution">
    <text evidence="2">The sequence shown here is derived from an EMBL/GenBank/DDBJ whole genome shotgun (WGS) entry which is preliminary data.</text>
</comment>
<dbReference type="EMBL" id="NPEU01000004">
    <property type="protein sequence ID" value="RAI42097.1"/>
    <property type="molecule type" value="Genomic_DNA"/>
</dbReference>
<proteinExistence type="predicted"/>
<dbReference type="InterPro" id="IPR001646">
    <property type="entry name" value="5peptide_repeat"/>
</dbReference>